<dbReference type="OrthoDB" id="1042662at2759"/>
<organism evidence="3">
    <name type="scientific">Physcomitrium patens</name>
    <name type="common">Spreading-leaved earth moss</name>
    <name type="synonym">Physcomitrella patens</name>
    <dbReference type="NCBI Taxonomy" id="3218"/>
    <lineage>
        <taxon>Eukaryota</taxon>
        <taxon>Viridiplantae</taxon>
        <taxon>Streptophyta</taxon>
        <taxon>Embryophyta</taxon>
        <taxon>Bryophyta</taxon>
        <taxon>Bryophytina</taxon>
        <taxon>Bryopsida</taxon>
        <taxon>Funariidae</taxon>
        <taxon>Funariales</taxon>
        <taxon>Funariaceae</taxon>
        <taxon>Physcomitrium</taxon>
    </lineage>
</organism>
<dbReference type="EnsemblPlants" id="Pp3c11_5100V3.1">
    <property type="protein sequence ID" value="PAC:32957693.CDS.1"/>
    <property type="gene ID" value="Pp3c11_5100"/>
</dbReference>
<gene>
    <name evidence="4" type="primary">LOC112288343</name>
    <name evidence="3" type="ORF">PHYPA_014609</name>
</gene>
<dbReference type="CDD" id="cd10910">
    <property type="entry name" value="PIN_limkain_b1_N_like"/>
    <property type="match status" value="1"/>
</dbReference>
<dbReference type="AlphaFoldDB" id="A0A2K1JTI3"/>
<dbReference type="EMBL" id="ABEU02000011">
    <property type="protein sequence ID" value="PNR44839.1"/>
    <property type="molecule type" value="Genomic_DNA"/>
</dbReference>
<evidence type="ECO:0000313" key="3">
    <source>
        <dbReference type="EMBL" id="PNR44839.1"/>
    </source>
</evidence>
<proteinExistence type="predicted"/>
<evidence type="ECO:0000313" key="4">
    <source>
        <dbReference type="EnsemblPlants" id="PAC:32957693.CDS.1"/>
    </source>
</evidence>
<dbReference type="GeneID" id="112288343"/>
<dbReference type="Proteomes" id="UP000006727">
    <property type="component" value="Chromosome 11"/>
</dbReference>
<keyword evidence="5" id="KW-1185">Reference proteome</keyword>
<accession>A0A2K1JTI3</accession>
<dbReference type="GO" id="GO:0005777">
    <property type="term" value="C:peroxisome"/>
    <property type="evidence" value="ECO:0007669"/>
    <property type="project" value="InterPro"/>
</dbReference>
<reference evidence="3 5" key="2">
    <citation type="journal article" date="2018" name="Plant J.">
        <title>The Physcomitrella patens chromosome-scale assembly reveals moss genome structure and evolution.</title>
        <authorList>
            <person name="Lang D."/>
            <person name="Ullrich K.K."/>
            <person name="Murat F."/>
            <person name="Fuchs J."/>
            <person name="Jenkins J."/>
            <person name="Haas F.B."/>
            <person name="Piednoel M."/>
            <person name="Gundlach H."/>
            <person name="Van Bel M."/>
            <person name="Meyberg R."/>
            <person name="Vives C."/>
            <person name="Morata J."/>
            <person name="Symeonidi A."/>
            <person name="Hiss M."/>
            <person name="Muchero W."/>
            <person name="Kamisugi Y."/>
            <person name="Saleh O."/>
            <person name="Blanc G."/>
            <person name="Decker E.L."/>
            <person name="van Gessel N."/>
            <person name="Grimwood J."/>
            <person name="Hayes R.D."/>
            <person name="Graham S.W."/>
            <person name="Gunter L.E."/>
            <person name="McDaniel S.F."/>
            <person name="Hoernstein S.N.W."/>
            <person name="Larsson A."/>
            <person name="Li F.W."/>
            <person name="Perroud P.F."/>
            <person name="Phillips J."/>
            <person name="Ranjan P."/>
            <person name="Rokshar D.S."/>
            <person name="Rothfels C.J."/>
            <person name="Schneider L."/>
            <person name="Shu S."/>
            <person name="Stevenson D.W."/>
            <person name="Thummler F."/>
            <person name="Tillich M."/>
            <person name="Villarreal Aguilar J.C."/>
            <person name="Widiez T."/>
            <person name="Wong G.K."/>
            <person name="Wymore A."/>
            <person name="Zhang Y."/>
            <person name="Zimmer A.D."/>
            <person name="Quatrano R.S."/>
            <person name="Mayer K.F.X."/>
            <person name="Goodstein D."/>
            <person name="Casacuberta J.M."/>
            <person name="Vandepoele K."/>
            <person name="Reski R."/>
            <person name="Cuming A.C."/>
            <person name="Tuskan G.A."/>
            <person name="Maumus F."/>
            <person name="Salse J."/>
            <person name="Schmutz J."/>
            <person name="Rensing S.A."/>
        </authorList>
    </citation>
    <scope>NUCLEOTIDE SEQUENCE [LARGE SCALE GENOMIC DNA]</scope>
    <source>
        <strain evidence="4 5">cv. Gransden 2004</strain>
    </source>
</reference>
<sequence length="245" mass="26405">MEVSTGNVLEEQELSPPCQTLLSLEEPKRRAKPSETSIGTRDVIVWWDIETCSFSPLEASPPSGAAVQAHRLLRELQSHLNCDQIRVTVNVYGNGGPGSKSGLDTLIASGIILQHRILPCKLPGSETAVLKTMIVDIALWAISNPAPSNVFLISATRDTTFRDLVSGLHSKGYNIFLATKFFWQDAAPDAAGCGGGSGFNPMPRHWSVSKQLFVVRSAPSSRLESADTPSPSSLLPGNFQNLHVS</sequence>
<dbReference type="InterPro" id="IPR021139">
    <property type="entry name" value="NYN"/>
</dbReference>
<dbReference type="Pfam" id="PF01936">
    <property type="entry name" value="NYN"/>
    <property type="match status" value="1"/>
</dbReference>
<evidence type="ECO:0000256" key="1">
    <source>
        <dbReference type="SAM" id="MobiDB-lite"/>
    </source>
</evidence>
<dbReference type="EnsemblPlants" id="Pp3c11_5100V3.3">
    <property type="protein sequence ID" value="PAC:32957695.CDS.1"/>
    <property type="gene ID" value="Pp3c11_5100"/>
</dbReference>
<dbReference type="Gramene" id="Pp3c11_5100V3.2">
    <property type="protein sequence ID" value="PAC:32957694.CDS.1"/>
    <property type="gene ID" value="Pp3c11_5100"/>
</dbReference>
<dbReference type="PANTHER" id="PTHR14379:SF3">
    <property type="entry name" value="MEIOSIS REGULATOR AND MRNA STABILITY FACTOR 1"/>
    <property type="match status" value="1"/>
</dbReference>
<protein>
    <recommendedName>
        <fullName evidence="2">NYN domain-containing protein</fullName>
    </recommendedName>
</protein>
<dbReference type="GO" id="GO:0010468">
    <property type="term" value="P:regulation of gene expression"/>
    <property type="evidence" value="ECO:0007669"/>
    <property type="project" value="InterPro"/>
</dbReference>
<dbReference type="RefSeq" id="XP_024388223.1">
    <property type="nucleotide sequence ID" value="XM_024532455.2"/>
</dbReference>
<dbReference type="GO" id="GO:0004540">
    <property type="term" value="F:RNA nuclease activity"/>
    <property type="evidence" value="ECO:0007669"/>
    <property type="project" value="InterPro"/>
</dbReference>
<feature type="region of interest" description="Disordered" evidence="1">
    <location>
        <begin position="223"/>
        <end position="245"/>
    </location>
</feature>
<evidence type="ECO:0000259" key="2">
    <source>
        <dbReference type="Pfam" id="PF01936"/>
    </source>
</evidence>
<reference evidence="3 5" key="1">
    <citation type="journal article" date="2008" name="Science">
        <title>The Physcomitrella genome reveals evolutionary insights into the conquest of land by plants.</title>
        <authorList>
            <person name="Rensing S."/>
            <person name="Lang D."/>
            <person name="Zimmer A."/>
            <person name="Terry A."/>
            <person name="Salamov A."/>
            <person name="Shapiro H."/>
            <person name="Nishiyama T."/>
            <person name="Perroud P.-F."/>
            <person name="Lindquist E."/>
            <person name="Kamisugi Y."/>
            <person name="Tanahashi T."/>
            <person name="Sakakibara K."/>
            <person name="Fujita T."/>
            <person name="Oishi K."/>
            <person name="Shin-I T."/>
            <person name="Kuroki Y."/>
            <person name="Toyoda A."/>
            <person name="Suzuki Y."/>
            <person name="Hashimoto A."/>
            <person name="Yamaguchi K."/>
            <person name="Sugano A."/>
            <person name="Kohara Y."/>
            <person name="Fujiyama A."/>
            <person name="Anterola A."/>
            <person name="Aoki S."/>
            <person name="Ashton N."/>
            <person name="Barbazuk W.B."/>
            <person name="Barker E."/>
            <person name="Bennetzen J."/>
            <person name="Bezanilla M."/>
            <person name="Blankenship R."/>
            <person name="Cho S.H."/>
            <person name="Dutcher S."/>
            <person name="Estelle M."/>
            <person name="Fawcett J.A."/>
            <person name="Gundlach H."/>
            <person name="Hanada K."/>
            <person name="Heyl A."/>
            <person name="Hicks K.A."/>
            <person name="Hugh J."/>
            <person name="Lohr M."/>
            <person name="Mayer K."/>
            <person name="Melkozernov A."/>
            <person name="Murata T."/>
            <person name="Nelson D."/>
            <person name="Pils B."/>
            <person name="Prigge M."/>
            <person name="Reiss B."/>
            <person name="Renner T."/>
            <person name="Rombauts S."/>
            <person name="Rushton P."/>
            <person name="Sanderfoot A."/>
            <person name="Schween G."/>
            <person name="Shiu S.-H."/>
            <person name="Stueber K."/>
            <person name="Theodoulou F.L."/>
            <person name="Tu H."/>
            <person name="Van de Peer Y."/>
            <person name="Verrier P.J."/>
            <person name="Waters E."/>
            <person name="Wood A."/>
            <person name="Yang L."/>
            <person name="Cove D."/>
            <person name="Cuming A."/>
            <person name="Hasebe M."/>
            <person name="Lucas S."/>
            <person name="Mishler D.B."/>
            <person name="Reski R."/>
            <person name="Grigoriev I."/>
            <person name="Quatrano R.S."/>
            <person name="Boore J.L."/>
        </authorList>
    </citation>
    <scope>NUCLEOTIDE SEQUENCE [LARGE SCALE GENOMIC DNA]</scope>
    <source>
        <strain evidence="4 5">cv. Gransden 2004</strain>
    </source>
</reference>
<name>A0A2K1JTI3_PHYPA</name>
<dbReference type="EnsemblPlants" id="Pp3c11_5100V3.2">
    <property type="protein sequence ID" value="PAC:32957694.CDS.1"/>
    <property type="gene ID" value="Pp3c11_5100"/>
</dbReference>
<dbReference type="InterPro" id="IPR024768">
    <property type="entry name" value="Marf1"/>
</dbReference>
<evidence type="ECO:0000313" key="5">
    <source>
        <dbReference type="Proteomes" id="UP000006727"/>
    </source>
</evidence>
<feature type="domain" description="NYN" evidence="2">
    <location>
        <begin position="43"/>
        <end position="179"/>
    </location>
</feature>
<dbReference type="PANTHER" id="PTHR14379">
    <property type="entry name" value="LIMKAIN B LKAP"/>
    <property type="match status" value="1"/>
</dbReference>
<dbReference type="Gramene" id="Pp3c11_5100V3.3">
    <property type="protein sequence ID" value="PAC:32957695.CDS.1"/>
    <property type="gene ID" value="Pp3c11_5100"/>
</dbReference>
<dbReference type="PaxDb" id="3218-PP1S232_84V6.1"/>
<dbReference type="Gramene" id="Pp3c11_5100V3.1">
    <property type="protein sequence ID" value="PAC:32957693.CDS.1"/>
    <property type="gene ID" value="Pp3c11_5100"/>
</dbReference>
<reference evidence="4" key="3">
    <citation type="submission" date="2020-12" db="UniProtKB">
        <authorList>
            <consortium name="EnsemblPlants"/>
        </authorList>
    </citation>
    <scope>IDENTIFICATION</scope>
</reference>